<feature type="transmembrane region" description="Helical" evidence="1">
    <location>
        <begin position="78"/>
        <end position="102"/>
    </location>
</feature>
<feature type="domain" description="Potassium channel" evidence="2">
    <location>
        <begin position="122"/>
        <end position="173"/>
    </location>
</feature>
<dbReference type="InterPro" id="IPR013099">
    <property type="entry name" value="K_chnl_dom"/>
</dbReference>
<dbReference type="Pfam" id="PF07885">
    <property type="entry name" value="Ion_trans_2"/>
    <property type="match status" value="1"/>
</dbReference>
<keyword evidence="1" id="KW-0812">Transmembrane</keyword>
<evidence type="ECO:0000259" key="2">
    <source>
        <dbReference type="Pfam" id="PF07885"/>
    </source>
</evidence>
<protein>
    <submittedName>
        <fullName evidence="3">Ion channel</fullName>
    </submittedName>
</protein>
<keyword evidence="1" id="KW-0472">Membrane</keyword>
<dbReference type="Proteomes" id="UP000315677">
    <property type="component" value="Unassembled WGS sequence"/>
</dbReference>
<evidence type="ECO:0000313" key="3">
    <source>
        <dbReference type="EMBL" id="TQM01836.1"/>
    </source>
</evidence>
<keyword evidence="1" id="KW-1133">Transmembrane helix</keyword>
<dbReference type="Gene3D" id="1.10.287.70">
    <property type="match status" value="1"/>
</dbReference>
<accession>A0A543CXJ2</accession>
<gene>
    <name evidence="3" type="ORF">FB558_8354</name>
</gene>
<name>A0A543CXJ2_9PSEU</name>
<organism evidence="3 4">
    <name type="scientific">Pseudonocardia kunmingensis</name>
    <dbReference type="NCBI Taxonomy" id="630975"/>
    <lineage>
        <taxon>Bacteria</taxon>
        <taxon>Bacillati</taxon>
        <taxon>Actinomycetota</taxon>
        <taxon>Actinomycetes</taxon>
        <taxon>Pseudonocardiales</taxon>
        <taxon>Pseudonocardiaceae</taxon>
        <taxon>Pseudonocardia</taxon>
    </lineage>
</organism>
<sequence>MVSRGVRTGTEAEGGSGEVRNTTVDWVISLVGLGVVVAAVRDVFRTLWFPSGRGTLSRATTRLVWNLCNRRRRRARPLAGPLAMAAVVGAWTALVVLGWALVYGPHLPEGFAYSTGLEPGRRGGPLDAVYLSLVTTATLGFGDIVPRADWLRLATPLQAVVGFGLLTAAVSWVLQIYPALNRRRAFALRLAMLDRADAAHSIPRLEAATAGALLADLASEITRIRVDLTEYAITYYFPEVDRSSALAVTLVHALRLARAGASSDRADVRLAATVLTCALDDIARVLDRAFLHVGGTVDDVLAAFAADHGHANDGR</sequence>
<evidence type="ECO:0000256" key="1">
    <source>
        <dbReference type="SAM" id="Phobius"/>
    </source>
</evidence>
<evidence type="ECO:0000313" key="4">
    <source>
        <dbReference type="Proteomes" id="UP000315677"/>
    </source>
</evidence>
<dbReference type="AlphaFoldDB" id="A0A543CXJ2"/>
<dbReference type="EMBL" id="VFPA01000008">
    <property type="protein sequence ID" value="TQM01836.1"/>
    <property type="molecule type" value="Genomic_DNA"/>
</dbReference>
<proteinExistence type="predicted"/>
<dbReference type="SUPFAM" id="SSF81324">
    <property type="entry name" value="Voltage-gated potassium channels"/>
    <property type="match status" value="1"/>
</dbReference>
<feature type="transmembrane region" description="Helical" evidence="1">
    <location>
        <begin position="159"/>
        <end position="180"/>
    </location>
</feature>
<keyword evidence="4" id="KW-1185">Reference proteome</keyword>
<reference evidence="3 4" key="1">
    <citation type="submission" date="2019-06" db="EMBL/GenBank/DDBJ databases">
        <title>Sequencing the genomes of 1000 actinobacteria strains.</title>
        <authorList>
            <person name="Klenk H.-P."/>
        </authorList>
    </citation>
    <scope>NUCLEOTIDE SEQUENCE [LARGE SCALE GENOMIC DNA]</scope>
    <source>
        <strain evidence="3 4">DSM 45301</strain>
    </source>
</reference>
<comment type="caution">
    <text evidence="3">The sequence shown here is derived from an EMBL/GenBank/DDBJ whole genome shotgun (WGS) entry which is preliminary data.</text>
</comment>